<keyword evidence="4" id="KW-1185">Reference proteome</keyword>
<dbReference type="InterPro" id="IPR007049">
    <property type="entry name" value="Carb-sel_porin_OprB"/>
</dbReference>
<keyword evidence="2" id="KW-0732">Signal</keyword>
<feature type="signal peptide" evidence="2">
    <location>
        <begin position="1"/>
        <end position="22"/>
    </location>
</feature>
<dbReference type="InterPro" id="IPR038673">
    <property type="entry name" value="OprB_sf"/>
</dbReference>
<dbReference type="RefSeq" id="WP_237445128.1">
    <property type="nucleotide sequence ID" value="NZ_CAKLPX010000003.1"/>
</dbReference>
<name>A0ABN8EJ27_9GAMM</name>
<evidence type="ECO:0000256" key="2">
    <source>
        <dbReference type="RuleBase" id="RU363072"/>
    </source>
</evidence>
<dbReference type="Pfam" id="PF04966">
    <property type="entry name" value="OprB"/>
    <property type="match status" value="1"/>
</dbReference>
<protein>
    <recommendedName>
        <fullName evidence="5">Porin</fullName>
    </recommendedName>
</protein>
<dbReference type="InterPro" id="IPR052932">
    <property type="entry name" value="OprB_Porin"/>
</dbReference>
<feature type="chain" id="PRO_5044978226" description="Porin" evidence="2">
    <location>
        <begin position="23"/>
        <end position="399"/>
    </location>
</feature>
<accession>A0ABN8EJ27</accession>
<dbReference type="PANTHER" id="PTHR37944:SF1">
    <property type="entry name" value="PORIN B"/>
    <property type="match status" value="1"/>
</dbReference>
<dbReference type="Proteomes" id="UP000838100">
    <property type="component" value="Unassembled WGS sequence"/>
</dbReference>
<gene>
    <name evidence="3" type="ORF">SIN8267_02563</name>
</gene>
<dbReference type="EMBL" id="CAKLPX010000003">
    <property type="protein sequence ID" value="CAH0992443.1"/>
    <property type="molecule type" value="Genomic_DNA"/>
</dbReference>
<reference evidence="3" key="1">
    <citation type="submission" date="2021-12" db="EMBL/GenBank/DDBJ databases">
        <authorList>
            <person name="Rodrigo-Torres L."/>
            <person name="Arahal R. D."/>
            <person name="Lucena T."/>
        </authorList>
    </citation>
    <scope>NUCLEOTIDE SEQUENCE</scope>
    <source>
        <strain evidence="3">CECT 8267</strain>
    </source>
</reference>
<evidence type="ECO:0000256" key="1">
    <source>
        <dbReference type="ARBA" id="ARBA00008769"/>
    </source>
</evidence>
<evidence type="ECO:0000313" key="4">
    <source>
        <dbReference type="Proteomes" id="UP000838100"/>
    </source>
</evidence>
<organism evidence="3 4">
    <name type="scientific">Sinobacterium norvegicum</name>
    <dbReference type="NCBI Taxonomy" id="1641715"/>
    <lineage>
        <taxon>Bacteria</taxon>
        <taxon>Pseudomonadati</taxon>
        <taxon>Pseudomonadota</taxon>
        <taxon>Gammaproteobacteria</taxon>
        <taxon>Cellvibrionales</taxon>
        <taxon>Spongiibacteraceae</taxon>
        <taxon>Sinobacterium</taxon>
    </lineage>
</organism>
<evidence type="ECO:0008006" key="5">
    <source>
        <dbReference type="Google" id="ProtNLM"/>
    </source>
</evidence>
<comment type="caution">
    <text evidence="3">The sequence shown here is derived from an EMBL/GenBank/DDBJ whole genome shotgun (WGS) entry which is preliminary data.</text>
</comment>
<sequence length="399" mass="43583">MTYRNCKTAVFVLSLLPAVVIAGQNSSANFGGPDAVENQIAADKKQKQQTVKDQLAEQGVQLAIDYSMLAAGINNTLPGTDDFAAGGMLRFYGSWQVAGDNTGNGGSLIWKVEHRHSYTDIEPRFLEFNGGGVGLQAPPFSDQGGRLTNLYWKQKFNGGKSTFVAGYLDATDYVDVYAVASPWTGFVNFAFSTGNNTMALPGDATLGIAGATMLTDNFYVIGGITDMESDPTKPLDGFDTAFSDGHYFKSLEFGWTSSQEAIYLDKIHLTFWDSDRSDAMNQAADKGVNFSASKMYGQWLPFVRASWADEGSLLGIDKSLSGGFSYYGLGRETDNLGVAVNVSNITYADEDQVTLEAFYLMKFFDSLELTPDLQWVQNPADNPKENNIIVAALRTRIFW</sequence>
<dbReference type="Gene3D" id="2.40.160.180">
    <property type="entry name" value="Carbohydrate-selective porin OprB"/>
    <property type="match status" value="1"/>
</dbReference>
<comment type="similarity">
    <text evidence="1 2">Belongs to the OprB family.</text>
</comment>
<evidence type="ECO:0000313" key="3">
    <source>
        <dbReference type="EMBL" id="CAH0992443.1"/>
    </source>
</evidence>
<proteinExistence type="inferred from homology"/>
<dbReference type="PANTHER" id="PTHR37944">
    <property type="entry name" value="PORIN B"/>
    <property type="match status" value="1"/>
</dbReference>